<evidence type="ECO:0000256" key="1">
    <source>
        <dbReference type="ARBA" id="ARBA00023015"/>
    </source>
</evidence>
<dbReference type="InterPro" id="IPR000792">
    <property type="entry name" value="Tscrpt_reg_LuxR_C"/>
</dbReference>
<accession>A0A7I0NT49</accession>
<dbReference type="SUPFAM" id="SSF46894">
    <property type="entry name" value="C-terminal effector domain of the bipartite response regulators"/>
    <property type="match status" value="1"/>
</dbReference>
<sequence length="121" mass="12779">MFDQCGADVGTRQADAELRAAGEAPTAVPASEARTGPLTLLTSQQLRIARTVAKGATNREVARQLSISTRTVEYHLRNIFQQLGVRSRVALARVLEPELLLPAPVNGSADVSATSGVSPLT</sequence>
<keyword evidence="6" id="KW-1185">Reference proteome</keyword>
<dbReference type="PANTHER" id="PTHR44688:SF16">
    <property type="entry name" value="DNA-BINDING TRANSCRIPTIONAL ACTIVATOR DEVR_DOSR"/>
    <property type="match status" value="1"/>
</dbReference>
<keyword evidence="2" id="KW-0238">DNA-binding</keyword>
<proteinExistence type="predicted"/>
<evidence type="ECO:0000313" key="6">
    <source>
        <dbReference type="Proteomes" id="UP000509418"/>
    </source>
</evidence>
<keyword evidence="1" id="KW-0805">Transcription regulation</keyword>
<keyword evidence="3" id="KW-0804">Transcription</keyword>
<dbReference type="CDD" id="cd06170">
    <property type="entry name" value="LuxR_C_like"/>
    <property type="match status" value="1"/>
</dbReference>
<dbReference type="GO" id="GO:0006355">
    <property type="term" value="P:regulation of DNA-templated transcription"/>
    <property type="evidence" value="ECO:0007669"/>
    <property type="project" value="InterPro"/>
</dbReference>
<dbReference type="Gene3D" id="1.10.10.10">
    <property type="entry name" value="Winged helix-like DNA-binding domain superfamily/Winged helix DNA-binding domain"/>
    <property type="match status" value="1"/>
</dbReference>
<dbReference type="Proteomes" id="UP000509418">
    <property type="component" value="Chromosome"/>
</dbReference>
<name>A0A7I0NT49_STRCX</name>
<dbReference type="EMBL" id="CP056041">
    <property type="protein sequence ID" value="QKZ16242.1"/>
    <property type="molecule type" value="Genomic_DNA"/>
</dbReference>
<dbReference type="PANTHER" id="PTHR44688">
    <property type="entry name" value="DNA-BINDING TRANSCRIPTIONAL ACTIVATOR DEVR_DOSR"/>
    <property type="match status" value="1"/>
</dbReference>
<dbReference type="PROSITE" id="PS50043">
    <property type="entry name" value="HTH_LUXR_2"/>
    <property type="match status" value="1"/>
</dbReference>
<protein>
    <submittedName>
        <fullName evidence="5">Helix-turn-helix transcriptional regulator</fullName>
    </submittedName>
</protein>
<evidence type="ECO:0000256" key="3">
    <source>
        <dbReference type="ARBA" id="ARBA00023163"/>
    </source>
</evidence>
<evidence type="ECO:0000256" key="2">
    <source>
        <dbReference type="ARBA" id="ARBA00023125"/>
    </source>
</evidence>
<feature type="domain" description="HTH luxR-type" evidence="4">
    <location>
        <begin position="34"/>
        <end position="99"/>
    </location>
</feature>
<reference evidence="5 6" key="1">
    <citation type="submission" date="2020-06" db="EMBL/GenBank/DDBJ databases">
        <title>Genome mining for natural products.</title>
        <authorList>
            <person name="Zhang B."/>
            <person name="Shi J."/>
            <person name="Ge H."/>
        </authorList>
    </citation>
    <scope>NUCLEOTIDE SEQUENCE [LARGE SCALE GENOMIC DNA]</scope>
    <source>
        <strain evidence="5 6">NA02069</strain>
    </source>
</reference>
<gene>
    <name evidence="5" type="ORF">HUT05_01950</name>
</gene>
<dbReference type="SMART" id="SM00421">
    <property type="entry name" value="HTH_LUXR"/>
    <property type="match status" value="1"/>
</dbReference>
<organism evidence="5 6">
    <name type="scientific">Streptomyces chartreusis</name>
    <dbReference type="NCBI Taxonomy" id="1969"/>
    <lineage>
        <taxon>Bacteria</taxon>
        <taxon>Bacillati</taxon>
        <taxon>Actinomycetota</taxon>
        <taxon>Actinomycetes</taxon>
        <taxon>Kitasatosporales</taxon>
        <taxon>Streptomycetaceae</taxon>
        <taxon>Streptomyces</taxon>
    </lineage>
</organism>
<dbReference type="GO" id="GO:0003677">
    <property type="term" value="F:DNA binding"/>
    <property type="evidence" value="ECO:0007669"/>
    <property type="project" value="UniProtKB-KW"/>
</dbReference>
<evidence type="ECO:0000259" key="4">
    <source>
        <dbReference type="PROSITE" id="PS50043"/>
    </source>
</evidence>
<dbReference type="InterPro" id="IPR016032">
    <property type="entry name" value="Sig_transdc_resp-reg_C-effctor"/>
</dbReference>
<dbReference type="Pfam" id="PF00196">
    <property type="entry name" value="GerE"/>
    <property type="match status" value="1"/>
</dbReference>
<dbReference type="AlphaFoldDB" id="A0A7I0NT49"/>
<dbReference type="PRINTS" id="PR00038">
    <property type="entry name" value="HTHLUXR"/>
</dbReference>
<dbReference type="InterPro" id="IPR036388">
    <property type="entry name" value="WH-like_DNA-bd_sf"/>
</dbReference>
<evidence type="ECO:0000313" key="5">
    <source>
        <dbReference type="EMBL" id="QKZ16242.1"/>
    </source>
</evidence>